<proteinExistence type="predicted"/>
<dbReference type="InterPro" id="IPR007438">
    <property type="entry name" value="DUF488"/>
</dbReference>
<sequence length="495" mass="54234">MLTTESLRRVKPTPAILAADWSGVPIYTIGHSTRTLDELVALLRSFDIAVLADIRTIPRSRHNPQFNADTLPEALRRRGLRYVPLPQLGGLRRAHKDSLNTAWRNPSFRGYADYMETDEFTAGLAALRDLTVRGPVALMCAEAVPWRCHRSLVADALTVRGARVEHITAASRATPHRLTSFAEVHGARVTYPAPPLATRAPFHLEATVRVLQRRATNRVDLWQQDRYLRVLDVAGEAVLIEVEDRGTVDAPDLHPVVRHGDPAVLTRPELATTLRKILGLDIDPEPLHRLTTADRRLRTIALALRGMRPPRFADWFEVFANVVPFQQVSLDAGAAIVGRLVERFGAALEHDGGRFYAFPTAASIAGARLDALRRVGLGARKADALRRIARAIVAGELTEPAIAAMSTPDALEALVELPGIGPWSAALVLLRGLGRLDVFPPGDVGVARGLRALLGADAPLDRVIDRLGDHRGYLYFWALGGDLLKRGLIHPAPRA</sequence>
<dbReference type="SUPFAM" id="SSF48150">
    <property type="entry name" value="DNA-glycosylase"/>
    <property type="match status" value="1"/>
</dbReference>
<accession>A0ABT5DR87</accession>
<reference evidence="3 4" key="1">
    <citation type="submission" date="2022-11" db="EMBL/GenBank/DDBJ databases">
        <title>Minimal conservation of predation-associated metabolite biosynthetic gene clusters underscores biosynthetic potential of Myxococcota including descriptions for ten novel species: Archangium lansinium sp. nov., Myxococcus landrumus sp. nov., Nannocystis bai.</title>
        <authorList>
            <person name="Ahearne A."/>
            <person name="Stevens C."/>
            <person name="Dowd S."/>
        </authorList>
    </citation>
    <scope>NUCLEOTIDE SEQUENCE [LARGE SCALE GENOMIC DNA]</scope>
    <source>
        <strain evidence="3 4">BB15-2</strain>
    </source>
</reference>
<dbReference type="InterPro" id="IPR037046">
    <property type="entry name" value="AlkA_N_sf"/>
</dbReference>
<dbReference type="Pfam" id="PF00730">
    <property type="entry name" value="HhH-GPD"/>
    <property type="match status" value="1"/>
</dbReference>
<evidence type="ECO:0000313" key="4">
    <source>
        <dbReference type="Proteomes" id="UP001221686"/>
    </source>
</evidence>
<dbReference type="SMART" id="SM00478">
    <property type="entry name" value="ENDO3c"/>
    <property type="match status" value="1"/>
</dbReference>
<dbReference type="RefSeq" id="WP_272084073.1">
    <property type="nucleotide sequence ID" value="NZ_JAQNDL010000001.1"/>
</dbReference>
<dbReference type="Pfam" id="PF04343">
    <property type="entry name" value="DUF488"/>
    <property type="match status" value="1"/>
</dbReference>
<evidence type="ECO:0000313" key="3">
    <source>
        <dbReference type="EMBL" id="MDC0715648.1"/>
    </source>
</evidence>
<comment type="caution">
    <text evidence="3">The sequence shown here is derived from an EMBL/GenBank/DDBJ whole genome shotgun (WGS) entry which is preliminary data.</text>
</comment>
<evidence type="ECO:0000259" key="1">
    <source>
        <dbReference type="SMART" id="SM00478"/>
    </source>
</evidence>
<dbReference type="Gene3D" id="3.30.310.20">
    <property type="entry name" value="DNA-3-methyladenine glycosylase AlkA, N-terminal domain"/>
    <property type="match status" value="1"/>
</dbReference>
<dbReference type="InterPro" id="IPR003265">
    <property type="entry name" value="HhH-GPD_domain"/>
</dbReference>
<keyword evidence="4" id="KW-1185">Reference proteome</keyword>
<gene>
    <name evidence="3" type="ORF">POL25_02020</name>
</gene>
<feature type="domain" description="HhH-GPD" evidence="1">
    <location>
        <begin position="326"/>
        <end position="489"/>
    </location>
</feature>
<dbReference type="InterPro" id="IPR011257">
    <property type="entry name" value="DNA_glycosylase"/>
</dbReference>
<name>A0ABT5DR87_9BACT</name>
<dbReference type="Pfam" id="PF06029">
    <property type="entry name" value="AlkA_N"/>
    <property type="match status" value="1"/>
</dbReference>
<dbReference type="Gene3D" id="1.10.340.30">
    <property type="entry name" value="Hypothetical protein, domain 2"/>
    <property type="match status" value="1"/>
</dbReference>
<dbReference type="Proteomes" id="UP001221686">
    <property type="component" value="Unassembled WGS sequence"/>
</dbReference>
<feature type="domain" description="DNA-3-methyladenine glycosylase AlkA N-terminal" evidence="2">
    <location>
        <begin position="195"/>
        <end position="314"/>
    </location>
</feature>
<dbReference type="PANTHER" id="PTHR39337:SF1">
    <property type="entry name" value="BLR5642 PROTEIN"/>
    <property type="match status" value="1"/>
</dbReference>
<protein>
    <submittedName>
        <fullName evidence="3">DUF488 family protein</fullName>
    </submittedName>
</protein>
<dbReference type="PANTHER" id="PTHR39337">
    <property type="entry name" value="BLR5642 PROTEIN"/>
    <property type="match status" value="1"/>
</dbReference>
<organism evidence="3 4">
    <name type="scientific">Nannocystis bainbridge</name>
    <dbReference type="NCBI Taxonomy" id="2995303"/>
    <lineage>
        <taxon>Bacteria</taxon>
        <taxon>Pseudomonadati</taxon>
        <taxon>Myxococcota</taxon>
        <taxon>Polyangia</taxon>
        <taxon>Nannocystales</taxon>
        <taxon>Nannocystaceae</taxon>
        <taxon>Nannocystis</taxon>
    </lineage>
</organism>
<dbReference type="SMART" id="SM01009">
    <property type="entry name" value="AlkA_N"/>
    <property type="match status" value="1"/>
</dbReference>
<evidence type="ECO:0000259" key="2">
    <source>
        <dbReference type="SMART" id="SM01009"/>
    </source>
</evidence>
<dbReference type="CDD" id="cd00056">
    <property type="entry name" value="ENDO3c"/>
    <property type="match status" value="1"/>
</dbReference>
<dbReference type="InterPro" id="IPR010316">
    <property type="entry name" value="AlkA_N"/>
</dbReference>
<dbReference type="EMBL" id="JAQNDL010000001">
    <property type="protein sequence ID" value="MDC0715648.1"/>
    <property type="molecule type" value="Genomic_DNA"/>
</dbReference>